<evidence type="ECO:0000256" key="2">
    <source>
        <dbReference type="SAM" id="MobiDB-lite"/>
    </source>
</evidence>
<dbReference type="SUPFAM" id="SSF49363">
    <property type="entry name" value="Purple acid phosphatase, N-terminal domain"/>
    <property type="match status" value="1"/>
</dbReference>
<reference evidence="5 6" key="1">
    <citation type="submission" date="2024-09" db="EMBL/GenBank/DDBJ databases">
        <authorList>
            <person name="Sun Q."/>
            <person name="Mori K."/>
        </authorList>
    </citation>
    <scope>NUCLEOTIDE SEQUENCE [LARGE SCALE GENOMIC DNA]</scope>
    <source>
        <strain evidence="5 6">JCM 9626</strain>
    </source>
</reference>
<dbReference type="InterPro" id="IPR015914">
    <property type="entry name" value="PAPs_N"/>
</dbReference>
<dbReference type="InterPro" id="IPR029052">
    <property type="entry name" value="Metallo-depent_PP-like"/>
</dbReference>
<evidence type="ECO:0000259" key="4">
    <source>
        <dbReference type="Pfam" id="PF16656"/>
    </source>
</evidence>
<evidence type="ECO:0000313" key="5">
    <source>
        <dbReference type="EMBL" id="MFB9315534.1"/>
    </source>
</evidence>
<keyword evidence="6" id="KW-1185">Reference proteome</keyword>
<proteinExistence type="predicted"/>
<sequence length="710" mass="74116">MKLHTATAGAGRRRIAAAAVALTVGIGGLGILNLPNAEADDTAADVTDVVLTVGATTSERVISWSGSTVGPQGVQYAPTSTLTGGAFPSTAVTLPGQVAANTSGAAAGYASPTQEVANGYAVLSDLTPSTEYSYRVGSDGHWSATYTFKTTAPTGDFDFLFFGDPQIGSSGDTTRDGQGWAHTMDVASDLDPDAELYVSGGDQVNTADRETEWDAFLSPDELRSTPWAATIGNHDVGKKNYEQHFHVPNSDKSGEYYANGDASSNTSGGDYYYVYKDVLFIDINSNSYQVSGSGTGTGDAAHINYVSDVIADHGDEAKWTVLVYHHSIYSPADHANDGDNAKRRIDFPKAFSRLGVNLVLQGHDHSYSRSYLINRGKKADAAEQPKANDVFAGPGGVLYVTANSASGSKYYDLTEPDTSANAGDYGPDPLDAGDPDQDGHVRHWANSVENQEHVPTYVRIGVTDKKLTVSNIRSGECDGSTPNPAVERGTVGEKWCGTADNTLTLNGTTYTAGKNPRGGVGTTVDQVNIHRVLSAPASAAITGTPTVGRTLTATVSGAWPKGTTATYTWKADGVTLAGHGASIVLSPSQLGKKITVAVTGNNDLYESATVTAPATTVVTAGTLTAATPRIQGTVRVGQRLTAVPGTWTYGTTLAYRWYADGKAIAGATSRTLQLGTGVTGKRITVRVTGKHAGYVTVVKTSAATGKVAKR</sequence>
<dbReference type="EMBL" id="JBHMDG010000034">
    <property type="protein sequence ID" value="MFB9315534.1"/>
    <property type="molecule type" value="Genomic_DNA"/>
</dbReference>
<dbReference type="Gene3D" id="2.60.40.380">
    <property type="entry name" value="Purple acid phosphatase-like, N-terminal"/>
    <property type="match status" value="1"/>
</dbReference>
<evidence type="ECO:0000313" key="6">
    <source>
        <dbReference type="Proteomes" id="UP001589750"/>
    </source>
</evidence>
<dbReference type="Pfam" id="PF16656">
    <property type="entry name" value="Pur_ac_phosph_N"/>
    <property type="match status" value="1"/>
</dbReference>
<keyword evidence="1" id="KW-0732">Signal</keyword>
<feature type="domain" description="Purple acid phosphatase N-terminal" evidence="4">
    <location>
        <begin position="48"/>
        <end position="150"/>
    </location>
</feature>
<dbReference type="SUPFAM" id="SSF56300">
    <property type="entry name" value="Metallo-dependent phosphatases"/>
    <property type="match status" value="1"/>
</dbReference>
<evidence type="ECO:0000259" key="3">
    <source>
        <dbReference type="Pfam" id="PF00149"/>
    </source>
</evidence>
<protein>
    <submittedName>
        <fullName evidence="5">Fibronectin type III domain-containing protein</fullName>
    </submittedName>
</protein>
<feature type="region of interest" description="Disordered" evidence="2">
    <location>
        <begin position="411"/>
        <end position="436"/>
    </location>
</feature>
<comment type="caution">
    <text evidence="5">The sequence shown here is derived from an EMBL/GenBank/DDBJ whole genome shotgun (WGS) entry which is preliminary data.</text>
</comment>
<name>A0ABV5KIP8_9ACTN</name>
<feature type="domain" description="Calcineurin-like phosphoesterase" evidence="3">
    <location>
        <begin position="159"/>
        <end position="367"/>
    </location>
</feature>
<evidence type="ECO:0000256" key="1">
    <source>
        <dbReference type="ARBA" id="ARBA00022729"/>
    </source>
</evidence>
<gene>
    <name evidence="5" type="ORF">ACFFRI_21000</name>
</gene>
<organism evidence="5 6">
    <name type="scientific">Nocardioides plantarum</name>
    <dbReference type="NCBI Taxonomy" id="29299"/>
    <lineage>
        <taxon>Bacteria</taxon>
        <taxon>Bacillati</taxon>
        <taxon>Actinomycetota</taxon>
        <taxon>Actinomycetes</taxon>
        <taxon>Propionibacteriales</taxon>
        <taxon>Nocardioidaceae</taxon>
        <taxon>Nocardioides</taxon>
    </lineage>
</organism>
<dbReference type="Gene3D" id="2.60.40.2700">
    <property type="match status" value="2"/>
</dbReference>
<dbReference type="RefSeq" id="WP_140009159.1">
    <property type="nucleotide sequence ID" value="NZ_JBHMDG010000034.1"/>
</dbReference>
<dbReference type="InterPro" id="IPR004843">
    <property type="entry name" value="Calcineurin-like_PHP"/>
</dbReference>
<dbReference type="Pfam" id="PF00149">
    <property type="entry name" value="Metallophos"/>
    <property type="match status" value="1"/>
</dbReference>
<dbReference type="PANTHER" id="PTHR45867:SF3">
    <property type="entry name" value="ACID PHOSPHATASE TYPE 7"/>
    <property type="match status" value="1"/>
</dbReference>
<dbReference type="InterPro" id="IPR008963">
    <property type="entry name" value="Purple_acid_Pase-like_N"/>
</dbReference>
<accession>A0ABV5KIP8</accession>
<dbReference type="PANTHER" id="PTHR45867">
    <property type="entry name" value="PURPLE ACID PHOSPHATASE"/>
    <property type="match status" value="1"/>
</dbReference>
<dbReference type="Gene3D" id="3.60.21.10">
    <property type="match status" value="1"/>
</dbReference>
<dbReference type="Proteomes" id="UP001589750">
    <property type="component" value="Unassembled WGS sequence"/>
</dbReference>